<feature type="domain" description="Response regulatory" evidence="12">
    <location>
        <begin position="3"/>
        <end position="119"/>
    </location>
</feature>
<dbReference type="InterPro" id="IPR001789">
    <property type="entry name" value="Sig_transdc_resp-reg_receiver"/>
</dbReference>
<accession>A0ABT4BS77</accession>
<dbReference type="Pfam" id="PF00072">
    <property type="entry name" value="Response_reg"/>
    <property type="match status" value="1"/>
</dbReference>
<evidence type="ECO:0000259" key="11">
    <source>
        <dbReference type="PROSITE" id="PS01124"/>
    </source>
</evidence>
<dbReference type="InterPro" id="IPR018062">
    <property type="entry name" value="HTH_AraC-typ_CS"/>
</dbReference>
<organism evidence="13 14">
    <name type="scientific">Caproiciproducens galactitolivorans</name>
    <dbReference type="NCBI Taxonomy" id="642589"/>
    <lineage>
        <taxon>Bacteria</taxon>
        <taxon>Bacillati</taxon>
        <taxon>Bacillota</taxon>
        <taxon>Clostridia</taxon>
        <taxon>Eubacteriales</taxon>
        <taxon>Acutalibacteraceae</taxon>
        <taxon>Caproiciproducens</taxon>
    </lineage>
</organism>
<evidence type="ECO:0000256" key="7">
    <source>
        <dbReference type="ARBA" id="ARBA00023125"/>
    </source>
</evidence>
<comment type="caution">
    <text evidence="13">The sequence shown here is derived from an EMBL/GenBank/DDBJ whole genome shotgun (WGS) entry which is preliminary data.</text>
</comment>
<evidence type="ECO:0000256" key="5">
    <source>
        <dbReference type="ARBA" id="ARBA00023012"/>
    </source>
</evidence>
<reference evidence="13 14" key="1">
    <citation type="submission" date="2022-11" db="EMBL/GenBank/DDBJ databases">
        <authorList>
            <person name="Caiyu Z."/>
        </authorList>
    </citation>
    <scope>NUCLEOTIDE SEQUENCE [LARGE SCALE GENOMIC DNA]</scope>
    <source>
        <strain evidence="13 14">YR-4</strain>
    </source>
</reference>
<evidence type="ECO:0000256" key="6">
    <source>
        <dbReference type="ARBA" id="ARBA00023015"/>
    </source>
</evidence>
<keyword evidence="6" id="KW-0805">Transcription regulation</keyword>
<keyword evidence="3" id="KW-0963">Cytoplasm</keyword>
<dbReference type="PROSITE" id="PS50110">
    <property type="entry name" value="RESPONSE_REGULATORY"/>
    <property type="match status" value="1"/>
</dbReference>
<dbReference type="SMART" id="SM00342">
    <property type="entry name" value="HTH_ARAC"/>
    <property type="match status" value="1"/>
</dbReference>
<name>A0ABT4BS77_9FIRM</name>
<dbReference type="PROSITE" id="PS00041">
    <property type="entry name" value="HTH_ARAC_FAMILY_1"/>
    <property type="match status" value="1"/>
</dbReference>
<comment type="function">
    <text evidence="9">May play the central regulatory role in sporulation. It may be an element of the effector pathway responsible for the activation of sporulation genes in response to nutritional stress. Spo0A may act in concert with spo0H (a sigma factor) to control the expression of some genes that are critical to the sporulation process.</text>
</comment>
<dbReference type="SUPFAM" id="SSF52172">
    <property type="entry name" value="CheY-like"/>
    <property type="match status" value="1"/>
</dbReference>
<dbReference type="SUPFAM" id="SSF46689">
    <property type="entry name" value="Homeodomain-like"/>
    <property type="match status" value="2"/>
</dbReference>
<dbReference type="Pfam" id="PF12833">
    <property type="entry name" value="HTH_18"/>
    <property type="match status" value="1"/>
</dbReference>
<evidence type="ECO:0000256" key="1">
    <source>
        <dbReference type="ARBA" id="ARBA00004496"/>
    </source>
</evidence>
<feature type="modified residue" description="4-aspartylphosphate" evidence="10">
    <location>
        <position position="55"/>
    </location>
</feature>
<evidence type="ECO:0000313" key="13">
    <source>
        <dbReference type="EMBL" id="MCY1713751.1"/>
    </source>
</evidence>
<protein>
    <recommendedName>
        <fullName evidence="2">Stage 0 sporulation protein A homolog</fullName>
    </recommendedName>
</protein>
<evidence type="ECO:0000256" key="3">
    <source>
        <dbReference type="ARBA" id="ARBA00022490"/>
    </source>
</evidence>
<dbReference type="PANTHER" id="PTHR42713:SF3">
    <property type="entry name" value="TRANSCRIPTIONAL REGULATORY PROTEIN HPTR"/>
    <property type="match status" value="1"/>
</dbReference>
<evidence type="ECO:0000256" key="4">
    <source>
        <dbReference type="ARBA" id="ARBA00022553"/>
    </source>
</evidence>
<evidence type="ECO:0000313" key="14">
    <source>
        <dbReference type="Proteomes" id="UP001082703"/>
    </source>
</evidence>
<evidence type="ECO:0000256" key="8">
    <source>
        <dbReference type="ARBA" id="ARBA00023163"/>
    </source>
</evidence>
<keyword evidence="5" id="KW-0902">Two-component regulatory system</keyword>
<proteinExistence type="predicted"/>
<comment type="subcellular location">
    <subcellularLocation>
        <location evidence="1">Cytoplasm</location>
    </subcellularLocation>
</comment>
<dbReference type="RefSeq" id="WP_268057771.1">
    <property type="nucleotide sequence ID" value="NZ_JAPOHA010000004.1"/>
</dbReference>
<sequence>MYKVLLVEDEDIIRKGLMFMMNWAEYGCTIVSEAVNGKDGLDKIAGFRPDIVITDVKMPFLDGIEMLKKSIEEYGFEAIILSGYSEFDYAKEAVSLGVTEYLLKPLDMDLLGKALKKTAAKIAEKGEIEAFRRSRKIAAETDILLAGMACRNHQSKYGKEMLDYIDRHYCEKISISDLCGRLNVSVTYLNAKFKEETNYTFNDFLNRYRIVRAVKMLKDSDMKVYEIAEAVGFQDYKYFIQVFKKYIGCSPIKFVNALEKGGNEATQTLF</sequence>
<feature type="domain" description="HTH araC/xylS-type" evidence="11">
    <location>
        <begin position="159"/>
        <end position="257"/>
    </location>
</feature>
<dbReference type="PROSITE" id="PS01124">
    <property type="entry name" value="HTH_ARAC_FAMILY_2"/>
    <property type="match status" value="1"/>
</dbReference>
<dbReference type="Gene3D" id="1.10.10.60">
    <property type="entry name" value="Homeodomain-like"/>
    <property type="match status" value="2"/>
</dbReference>
<dbReference type="Proteomes" id="UP001082703">
    <property type="component" value="Unassembled WGS sequence"/>
</dbReference>
<keyword evidence="14" id="KW-1185">Reference proteome</keyword>
<evidence type="ECO:0000256" key="9">
    <source>
        <dbReference type="ARBA" id="ARBA00024867"/>
    </source>
</evidence>
<evidence type="ECO:0000256" key="2">
    <source>
        <dbReference type="ARBA" id="ARBA00018672"/>
    </source>
</evidence>
<dbReference type="CDD" id="cd17536">
    <property type="entry name" value="REC_YesN-like"/>
    <property type="match status" value="1"/>
</dbReference>
<evidence type="ECO:0000259" key="12">
    <source>
        <dbReference type="PROSITE" id="PS50110"/>
    </source>
</evidence>
<dbReference type="SMART" id="SM00448">
    <property type="entry name" value="REC"/>
    <property type="match status" value="1"/>
</dbReference>
<dbReference type="Gene3D" id="3.40.50.2300">
    <property type="match status" value="1"/>
</dbReference>
<dbReference type="PANTHER" id="PTHR42713">
    <property type="entry name" value="HISTIDINE KINASE-RELATED"/>
    <property type="match status" value="1"/>
</dbReference>
<dbReference type="InterPro" id="IPR018060">
    <property type="entry name" value="HTH_AraC"/>
</dbReference>
<keyword evidence="4 10" id="KW-0597">Phosphoprotein</keyword>
<keyword evidence="8" id="KW-0804">Transcription</keyword>
<keyword evidence="7" id="KW-0238">DNA-binding</keyword>
<dbReference type="InterPro" id="IPR051552">
    <property type="entry name" value="HptR"/>
</dbReference>
<dbReference type="InterPro" id="IPR011006">
    <property type="entry name" value="CheY-like_superfamily"/>
</dbReference>
<evidence type="ECO:0000256" key="10">
    <source>
        <dbReference type="PROSITE-ProRule" id="PRU00169"/>
    </source>
</evidence>
<dbReference type="InterPro" id="IPR009057">
    <property type="entry name" value="Homeodomain-like_sf"/>
</dbReference>
<gene>
    <name evidence="13" type="ORF">OUY18_05715</name>
</gene>
<dbReference type="EMBL" id="JAPOHA010000004">
    <property type="protein sequence ID" value="MCY1713751.1"/>
    <property type="molecule type" value="Genomic_DNA"/>
</dbReference>